<feature type="compositionally biased region" description="Acidic residues" evidence="1">
    <location>
        <begin position="1"/>
        <end position="21"/>
    </location>
</feature>
<feature type="compositionally biased region" description="Polar residues" evidence="1">
    <location>
        <begin position="40"/>
        <end position="55"/>
    </location>
</feature>
<dbReference type="OrthoDB" id="118105at2759"/>
<feature type="compositionally biased region" description="Polar residues" evidence="1">
    <location>
        <begin position="91"/>
        <end position="100"/>
    </location>
</feature>
<evidence type="ECO:0000256" key="1">
    <source>
        <dbReference type="SAM" id="MobiDB-lite"/>
    </source>
</evidence>
<dbReference type="EMBL" id="BGZK01001445">
    <property type="protein sequence ID" value="GBP80093.1"/>
    <property type="molecule type" value="Genomic_DNA"/>
</dbReference>
<proteinExistence type="predicted"/>
<organism evidence="2 3">
    <name type="scientific">Eumeta variegata</name>
    <name type="common">Bagworm moth</name>
    <name type="synonym">Eumeta japonica</name>
    <dbReference type="NCBI Taxonomy" id="151549"/>
    <lineage>
        <taxon>Eukaryota</taxon>
        <taxon>Metazoa</taxon>
        <taxon>Ecdysozoa</taxon>
        <taxon>Arthropoda</taxon>
        <taxon>Hexapoda</taxon>
        <taxon>Insecta</taxon>
        <taxon>Pterygota</taxon>
        <taxon>Neoptera</taxon>
        <taxon>Endopterygota</taxon>
        <taxon>Lepidoptera</taxon>
        <taxon>Glossata</taxon>
        <taxon>Ditrysia</taxon>
        <taxon>Tineoidea</taxon>
        <taxon>Psychidae</taxon>
        <taxon>Oiketicinae</taxon>
        <taxon>Eumeta</taxon>
    </lineage>
</organism>
<keyword evidence="3" id="KW-1185">Reference proteome</keyword>
<name>A0A4C1YYS2_EUMVA</name>
<protein>
    <submittedName>
        <fullName evidence="2">Uncharacterized protein</fullName>
    </submittedName>
</protein>
<feature type="compositionally biased region" description="Basic and acidic residues" evidence="1">
    <location>
        <begin position="72"/>
        <end position="82"/>
    </location>
</feature>
<dbReference type="Proteomes" id="UP000299102">
    <property type="component" value="Unassembled WGS sequence"/>
</dbReference>
<evidence type="ECO:0000313" key="3">
    <source>
        <dbReference type="Proteomes" id="UP000299102"/>
    </source>
</evidence>
<feature type="region of interest" description="Disordered" evidence="1">
    <location>
        <begin position="1"/>
        <end position="119"/>
    </location>
</feature>
<reference evidence="2 3" key="1">
    <citation type="journal article" date="2019" name="Commun. Biol.">
        <title>The bagworm genome reveals a unique fibroin gene that provides high tensile strength.</title>
        <authorList>
            <person name="Kono N."/>
            <person name="Nakamura H."/>
            <person name="Ohtoshi R."/>
            <person name="Tomita M."/>
            <person name="Numata K."/>
            <person name="Arakawa K."/>
        </authorList>
    </citation>
    <scope>NUCLEOTIDE SEQUENCE [LARGE SCALE GENOMIC DNA]</scope>
</reference>
<comment type="caution">
    <text evidence="2">The sequence shown here is derived from an EMBL/GenBank/DDBJ whole genome shotgun (WGS) entry which is preliminary data.</text>
</comment>
<accession>A0A4C1YYS2</accession>
<gene>
    <name evidence="2" type="ORF">EVAR_22016_1</name>
</gene>
<dbReference type="AlphaFoldDB" id="A0A4C1YYS2"/>
<evidence type="ECO:0000313" key="2">
    <source>
        <dbReference type="EMBL" id="GBP80093.1"/>
    </source>
</evidence>
<sequence>MFDLPDDPEQSEDKLDSDDDNSTTVCPTRPSSPIIRPPSQLISDSITDTESNTDQSDNDEDAWKKVMWTNRPKSETFDEKPLQPKRRVTNRTRYSAQAQSRHAAPNKRYAEQEIEAAEG</sequence>
<feature type="compositionally biased region" description="Low complexity" evidence="1">
    <location>
        <begin position="29"/>
        <end position="39"/>
    </location>
</feature>